<name>V2XHY6_9FIRM</name>
<dbReference type="HOGENOM" id="CLU_3306730_0_0_9"/>
<dbReference type="EMBL" id="ACIL03000020">
    <property type="protein sequence ID" value="ESL01779.1"/>
    <property type="molecule type" value="Genomic_DNA"/>
</dbReference>
<dbReference type="AlphaFoldDB" id="V2XHY6"/>
<evidence type="ECO:0000313" key="2">
    <source>
        <dbReference type="Proteomes" id="UP000018227"/>
    </source>
</evidence>
<gene>
    <name evidence="1" type="ORF">GCWU0000282_003076</name>
</gene>
<dbReference type="STRING" id="592026.GCWU0000282_003076"/>
<reference evidence="1 2" key="1">
    <citation type="submission" date="2013-06" db="EMBL/GenBank/DDBJ databases">
        <authorList>
            <person name="Weinstock G."/>
            <person name="Sodergren E."/>
            <person name="Clifton S."/>
            <person name="Fulton L."/>
            <person name="Fulton B."/>
            <person name="Courtney L."/>
            <person name="Fronick C."/>
            <person name="Harrison M."/>
            <person name="Strong C."/>
            <person name="Farmer C."/>
            <person name="Delahaunty K."/>
            <person name="Markovic C."/>
            <person name="Hall O."/>
            <person name="Minx P."/>
            <person name="Tomlinson C."/>
            <person name="Mitreva M."/>
            <person name="Nelson J."/>
            <person name="Hou S."/>
            <person name="Wollam A."/>
            <person name="Pepin K.H."/>
            <person name="Johnson M."/>
            <person name="Bhonagiri V."/>
            <person name="Nash W.E."/>
            <person name="Warren W."/>
            <person name="Chinwalla A."/>
            <person name="Mardis E.R."/>
            <person name="Wilson R.K."/>
        </authorList>
    </citation>
    <scope>NUCLEOTIDE SEQUENCE [LARGE SCALE GENOMIC DNA]</scope>
    <source>
        <strain evidence="1 2">ATCC 51271</strain>
    </source>
</reference>
<accession>V2XHY6</accession>
<organism evidence="1 2">
    <name type="scientific">Catonella morbi ATCC 51271</name>
    <dbReference type="NCBI Taxonomy" id="592026"/>
    <lineage>
        <taxon>Bacteria</taxon>
        <taxon>Bacillati</taxon>
        <taxon>Bacillota</taxon>
        <taxon>Clostridia</taxon>
        <taxon>Lachnospirales</taxon>
        <taxon>Lachnospiraceae</taxon>
        <taxon>Catonella</taxon>
    </lineage>
</organism>
<proteinExistence type="predicted"/>
<dbReference type="Proteomes" id="UP000018227">
    <property type="component" value="Unassembled WGS sequence"/>
</dbReference>
<keyword evidence="2" id="KW-1185">Reference proteome</keyword>
<comment type="caution">
    <text evidence="1">The sequence shown here is derived from an EMBL/GenBank/DDBJ whole genome shotgun (WGS) entry which is preliminary data.</text>
</comment>
<evidence type="ECO:0000313" key="1">
    <source>
        <dbReference type="EMBL" id="ESL01779.1"/>
    </source>
</evidence>
<protein>
    <submittedName>
        <fullName evidence="1">Uncharacterized protein</fullName>
    </submittedName>
</protein>
<sequence length="39" mass="4666">MVHHPQDKAVKQIIMCSLSFFTYNMGNDIKDDVRYKQTY</sequence>